<protein>
    <recommendedName>
        <fullName evidence="5">DUF4148 domain-containing protein</fullName>
    </recommendedName>
</protein>
<feature type="region of interest" description="Disordered" evidence="1">
    <location>
        <begin position="32"/>
        <end position="128"/>
    </location>
</feature>
<dbReference type="Proteomes" id="UP000184395">
    <property type="component" value="Unassembled WGS sequence"/>
</dbReference>
<feature type="signal peptide" evidence="2">
    <location>
        <begin position="1"/>
        <end position="31"/>
    </location>
</feature>
<dbReference type="EMBL" id="FRAB01000004">
    <property type="protein sequence ID" value="SHJ60610.1"/>
    <property type="molecule type" value="Genomic_DNA"/>
</dbReference>
<keyword evidence="2" id="KW-0732">Signal</keyword>
<dbReference type="STRING" id="169427.SAMN05192548_10049"/>
<dbReference type="AlphaFoldDB" id="A0A1M6KNY0"/>
<evidence type="ECO:0000313" key="4">
    <source>
        <dbReference type="Proteomes" id="UP000184395"/>
    </source>
</evidence>
<sequence>MDFKEEIIVHRCSRQWVAGLLISAMPLVAQAQGMGASAPMPSQPDMMPASASKADSKAQRQALKAQREAQRKAERKQARQVRNAELQNLQRNGYGPQAAPDQYPENLLNAERKSAPQKAAPAVPASSN</sequence>
<dbReference type="RefSeq" id="WP_235004803.1">
    <property type="nucleotide sequence ID" value="NZ_CADFGY010000001.1"/>
</dbReference>
<feature type="compositionally biased region" description="Basic and acidic residues" evidence="1">
    <location>
        <begin position="65"/>
        <end position="77"/>
    </location>
</feature>
<evidence type="ECO:0000256" key="1">
    <source>
        <dbReference type="SAM" id="MobiDB-lite"/>
    </source>
</evidence>
<gene>
    <name evidence="3" type="ORF">SAMN05192548_10049</name>
</gene>
<feature type="chain" id="PRO_5009919016" description="DUF4148 domain-containing protein" evidence="2">
    <location>
        <begin position="32"/>
        <end position="128"/>
    </location>
</feature>
<evidence type="ECO:0000313" key="3">
    <source>
        <dbReference type="EMBL" id="SHJ60610.1"/>
    </source>
</evidence>
<evidence type="ECO:0008006" key="5">
    <source>
        <dbReference type="Google" id="ProtNLM"/>
    </source>
</evidence>
<accession>A0A1M6KNY0</accession>
<proteinExistence type="predicted"/>
<evidence type="ECO:0000256" key="2">
    <source>
        <dbReference type="SAM" id="SignalP"/>
    </source>
</evidence>
<name>A0A1M6KNY0_9BURK</name>
<organism evidence="3 4">
    <name type="scientific">Paraburkholderia terricola</name>
    <dbReference type="NCBI Taxonomy" id="169427"/>
    <lineage>
        <taxon>Bacteria</taxon>
        <taxon>Pseudomonadati</taxon>
        <taxon>Pseudomonadota</taxon>
        <taxon>Betaproteobacteria</taxon>
        <taxon>Burkholderiales</taxon>
        <taxon>Burkholderiaceae</taxon>
        <taxon>Paraburkholderia</taxon>
    </lineage>
</organism>
<reference evidence="3 4" key="1">
    <citation type="submission" date="2016-11" db="EMBL/GenBank/DDBJ databases">
        <authorList>
            <person name="Jaros S."/>
            <person name="Januszkiewicz K."/>
            <person name="Wedrychowicz H."/>
        </authorList>
    </citation>
    <scope>NUCLEOTIDE SEQUENCE [LARGE SCALE GENOMIC DNA]</scope>
    <source>
        <strain evidence="3 4">LMG 20594</strain>
    </source>
</reference>